<dbReference type="Gene3D" id="3.40.630.30">
    <property type="match status" value="1"/>
</dbReference>
<protein>
    <submittedName>
        <fullName evidence="7">Unannotated protein</fullName>
    </submittedName>
</protein>
<dbReference type="InterPro" id="IPR050832">
    <property type="entry name" value="Bact_Acetyltransf"/>
</dbReference>
<keyword evidence="3" id="KW-0012">Acyltransferase</keyword>
<evidence type="ECO:0000259" key="4">
    <source>
        <dbReference type="PROSITE" id="PS51186"/>
    </source>
</evidence>
<feature type="domain" description="N-acetyltransferase" evidence="4">
    <location>
        <begin position="157"/>
        <end position="312"/>
    </location>
</feature>
<dbReference type="AlphaFoldDB" id="A0A6J7STG8"/>
<dbReference type="NCBIfam" id="TIGR03448">
    <property type="entry name" value="mycothiol_MshD"/>
    <property type="match status" value="1"/>
</dbReference>
<dbReference type="InterPro" id="IPR016181">
    <property type="entry name" value="Acyl_CoA_acyltransferase"/>
</dbReference>
<reference evidence="7" key="1">
    <citation type="submission" date="2020-05" db="EMBL/GenBank/DDBJ databases">
        <authorList>
            <person name="Chiriac C."/>
            <person name="Salcher M."/>
            <person name="Ghai R."/>
            <person name="Kavagutti S V."/>
        </authorList>
    </citation>
    <scope>NUCLEOTIDE SEQUENCE</scope>
</reference>
<organism evidence="7">
    <name type="scientific">freshwater metagenome</name>
    <dbReference type="NCBI Taxonomy" id="449393"/>
    <lineage>
        <taxon>unclassified sequences</taxon>
        <taxon>metagenomes</taxon>
        <taxon>ecological metagenomes</taxon>
    </lineage>
</organism>
<evidence type="ECO:0000256" key="2">
    <source>
        <dbReference type="ARBA" id="ARBA00022737"/>
    </source>
</evidence>
<dbReference type="Pfam" id="PF00583">
    <property type="entry name" value="Acetyltransf_1"/>
    <property type="match status" value="1"/>
</dbReference>
<dbReference type="EMBL" id="CAFBNZ010000047">
    <property type="protein sequence ID" value="CAB4968823.1"/>
    <property type="molecule type" value="Genomic_DNA"/>
</dbReference>
<dbReference type="SUPFAM" id="SSF55729">
    <property type="entry name" value="Acyl-CoA N-acyltransferases (Nat)"/>
    <property type="match status" value="1"/>
</dbReference>
<accession>A0A6J7STG8</accession>
<dbReference type="InterPro" id="IPR017813">
    <property type="entry name" value="Mycothiol_AcTrfase"/>
</dbReference>
<sequence length="314" mass="34903">MRILDIKRQMKPDDIAIVRDLLRDAERADGHRPLSDHLWLDLVDGGREGFAGLVAWESDHDHPVAYAQISKGHDSFSVEIVVHPHHRYEMHLIGPELLEAVLHEVAVNGGGHVHWWVFEPTIGHEQVAQQFGLTPGRTLHQMRRSLPLSSSDAAAKVAVRTFVKGQDEQAWLNVNNQAFALHPEQGGWDLATLTTRLSEPWFDASGFILHDIDETLAGFCWTKVHTDTDPVLGEIYVVAVDPKYRGQGLGKSMVVSGLMNMSDRGITTAMLYVDTNNEAAMSLYGDLGFRIHRTDRAFVGDVAAITPNTPQEPS</sequence>
<keyword evidence="1" id="KW-0808">Transferase</keyword>
<evidence type="ECO:0000313" key="5">
    <source>
        <dbReference type="EMBL" id="CAB4591286.1"/>
    </source>
</evidence>
<dbReference type="PROSITE" id="PS51186">
    <property type="entry name" value="GNAT"/>
    <property type="match status" value="1"/>
</dbReference>
<evidence type="ECO:0000313" key="6">
    <source>
        <dbReference type="EMBL" id="CAB4968823.1"/>
    </source>
</evidence>
<dbReference type="EMBL" id="CAEZUK010000014">
    <property type="protein sequence ID" value="CAB4591286.1"/>
    <property type="molecule type" value="Genomic_DNA"/>
</dbReference>
<dbReference type="CDD" id="cd04301">
    <property type="entry name" value="NAT_SF"/>
    <property type="match status" value="1"/>
</dbReference>
<dbReference type="EMBL" id="CAFBQJ010000012">
    <property type="protein sequence ID" value="CAB5044714.1"/>
    <property type="molecule type" value="Genomic_DNA"/>
</dbReference>
<dbReference type="PIRSF" id="PIRSF021524">
    <property type="entry name" value="MSH_acetyltransferase"/>
    <property type="match status" value="1"/>
</dbReference>
<dbReference type="GO" id="GO:0016747">
    <property type="term" value="F:acyltransferase activity, transferring groups other than amino-acyl groups"/>
    <property type="evidence" value="ECO:0007669"/>
    <property type="project" value="InterPro"/>
</dbReference>
<dbReference type="PANTHER" id="PTHR43877">
    <property type="entry name" value="AMINOALKYLPHOSPHONATE N-ACETYLTRANSFERASE-RELATED-RELATED"/>
    <property type="match status" value="1"/>
</dbReference>
<evidence type="ECO:0000256" key="1">
    <source>
        <dbReference type="ARBA" id="ARBA00022679"/>
    </source>
</evidence>
<evidence type="ECO:0000313" key="7">
    <source>
        <dbReference type="EMBL" id="CAB5044714.1"/>
    </source>
</evidence>
<proteinExistence type="predicted"/>
<dbReference type="InterPro" id="IPR000182">
    <property type="entry name" value="GNAT_dom"/>
</dbReference>
<evidence type="ECO:0000256" key="3">
    <source>
        <dbReference type="ARBA" id="ARBA00023315"/>
    </source>
</evidence>
<name>A0A6J7STG8_9ZZZZ</name>
<gene>
    <name evidence="5" type="ORF">UFOPK1820_00165</name>
    <name evidence="6" type="ORF">UFOPK3889_00377</name>
    <name evidence="7" type="ORF">UFOPK4275_00144</name>
</gene>
<keyword evidence="2" id="KW-0677">Repeat</keyword>